<feature type="signal peptide" evidence="1">
    <location>
        <begin position="1"/>
        <end position="33"/>
    </location>
</feature>
<evidence type="ECO:0000259" key="2">
    <source>
        <dbReference type="Pfam" id="PF07715"/>
    </source>
</evidence>
<dbReference type="InterPro" id="IPR037066">
    <property type="entry name" value="Plug_dom_sf"/>
</dbReference>
<dbReference type="InterPro" id="IPR008969">
    <property type="entry name" value="CarboxyPept-like_regulatory"/>
</dbReference>
<dbReference type="Gene3D" id="2.60.40.1120">
    <property type="entry name" value="Carboxypeptidase-like, regulatory domain"/>
    <property type="match status" value="1"/>
</dbReference>
<proteinExistence type="predicted"/>
<dbReference type="Pfam" id="PF13620">
    <property type="entry name" value="CarboxypepD_reg"/>
    <property type="match status" value="1"/>
</dbReference>
<feature type="chain" id="PRO_5032706731" evidence="1">
    <location>
        <begin position="34"/>
        <end position="430"/>
    </location>
</feature>
<dbReference type="AlphaFoldDB" id="A0A831PQD8"/>
<name>A0A831PQD8_9BACT</name>
<feature type="non-terminal residue" evidence="3">
    <location>
        <position position="430"/>
    </location>
</feature>
<keyword evidence="3" id="KW-0675">Receptor</keyword>
<reference evidence="3" key="1">
    <citation type="journal article" date="2020" name="mSystems">
        <title>Genome- and Community-Level Interaction Insights into Carbon Utilization and Element Cycling Functions of Hydrothermarchaeota in Hydrothermal Sediment.</title>
        <authorList>
            <person name="Zhou Z."/>
            <person name="Liu Y."/>
            <person name="Xu W."/>
            <person name="Pan J."/>
            <person name="Luo Z.H."/>
            <person name="Li M."/>
        </authorList>
    </citation>
    <scope>NUCLEOTIDE SEQUENCE [LARGE SCALE GENOMIC DNA]</scope>
    <source>
        <strain evidence="3">SpSt-1217</strain>
    </source>
</reference>
<dbReference type="Proteomes" id="UP000886047">
    <property type="component" value="Unassembled WGS sequence"/>
</dbReference>
<evidence type="ECO:0000256" key="1">
    <source>
        <dbReference type="SAM" id="SignalP"/>
    </source>
</evidence>
<accession>A0A831PQD8</accession>
<sequence>MKTNKYNLKKSLKITLFNLPLFVFILNSLMATAQSGFTISGNIISAENGETVAFANVALFDSTRTQILNGAAGNDAGIFFLNGVVPGTYQIQISALGFESWSKKVEVNGNMNLGSVQLLNSSYQLKNVDVVAERIKAKPASDKTTFFVSRKMHESSNTGTDILKLIPGVQVDLQQNISVEGSQNIIILVDGKERDRSYLSQLPASKIDKIEVISSPPAKYDASVTGVINVVLSGERNSGISGHVYAEIPTSGSEIFLAPAYSLNYGTGNFNLFTSYNGNLNYFNITESYQREISGNSKISEINSTQNLRQKTWSHRFHYGFDWFINERKQLNFYGFYNPFSQELDGDVDLQTTGAETTRWLAQKEDEDLNCGGFYSVWYNHFFDKASGHELALDMSLYNLKAENATRFSNPETGYFHENKMRPQNQNIHV</sequence>
<feature type="domain" description="TonB-dependent receptor plug" evidence="2">
    <location>
        <begin position="156"/>
        <end position="223"/>
    </location>
</feature>
<organism evidence="3">
    <name type="scientific">Mariniphaga anaerophila</name>
    <dbReference type="NCBI Taxonomy" id="1484053"/>
    <lineage>
        <taxon>Bacteria</taxon>
        <taxon>Pseudomonadati</taxon>
        <taxon>Bacteroidota</taxon>
        <taxon>Bacteroidia</taxon>
        <taxon>Marinilabiliales</taxon>
        <taxon>Prolixibacteraceae</taxon>
        <taxon>Mariniphaga</taxon>
    </lineage>
</organism>
<gene>
    <name evidence="3" type="ORF">ENN90_08155</name>
</gene>
<keyword evidence="1" id="KW-0732">Signal</keyword>
<dbReference type="InterPro" id="IPR012910">
    <property type="entry name" value="Plug_dom"/>
</dbReference>
<dbReference type="Gene3D" id="2.170.130.10">
    <property type="entry name" value="TonB-dependent receptor, plug domain"/>
    <property type="match status" value="1"/>
</dbReference>
<dbReference type="SUPFAM" id="SSF49464">
    <property type="entry name" value="Carboxypeptidase regulatory domain-like"/>
    <property type="match status" value="1"/>
</dbReference>
<evidence type="ECO:0000313" key="3">
    <source>
        <dbReference type="EMBL" id="HDR51578.1"/>
    </source>
</evidence>
<dbReference type="Pfam" id="PF07715">
    <property type="entry name" value="Plug"/>
    <property type="match status" value="1"/>
</dbReference>
<dbReference type="SUPFAM" id="SSF56935">
    <property type="entry name" value="Porins"/>
    <property type="match status" value="1"/>
</dbReference>
<comment type="caution">
    <text evidence="3">The sequence shown here is derived from an EMBL/GenBank/DDBJ whole genome shotgun (WGS) entry which is preliminary data.</text>
</comment>
<protein>
    <submittedName>
        <fullName evidence="3">TonB-dependent receptor</fullName>
    </submittedName>
</protein>
<dbReference type="EMBL" id="DSDK01000448">
    <property type="protein sequence ID" value="HDR51578.1"/>
    <property type="molecule type" value="Genomic_DNA"/>
</dbReference>